<dbReference type="InterPro" id="IPR050557">
    <property type="entry name" value="RTX_toxin/Mannuronan_C5-epim"/>
</dbReference>
<dbReference type="PROSITE" id="PS00330">
    <property type="entry name" value="HEMOLYSIN_CALCIUM"/>
    <property type="match status" value="9"/>
</dbReference>
<evidence type="ECO:0000256" key="2">
    <source>
        <dbReference type="ARBA" id="ARBA00022525"/>
    </source>
</evidence>
<name>A0A2H5F540_9RHOB</name>
<comment type="subcellular location">
    <subcellularLocation>
        <location evidence="1">Secreted</location>
    </subcellularLocation>
</comment>
<dbReference type="GO" id="GO:0005576">
    <property type="term" value="C:extracellular region"/>
    <property type="evidence" value="ECO:0007669"/>
    <property type="project" value="UniProtKB-SubCell"/>
</dbReference>
<evidence type="ECO:0000313" key="3">
    <source>
        <dbReference type="EMBL" id="AUH66662.1"/>
    </source>
</evidence>
<keyword evidence="4" id="KW-1185">Reference proteome</keyword>
<dbReference type="KEGG" id="pzh:CX676_20390"/>
<dbReference type="InterPro" id="IPR011049">
    <property type="entry name" value="Serralysin-like_metalloprot_C"/>
</dbReference>
<dbReference type="PANTHER" id="PTHR38340:SF1">
    <property type="entry name" value="S-LAYER PROTEIN"/>
    <property type="match status" value="1"/>
</dbReference>
<evidence type="ECO:0000256" key="1">
    <source>
        <dbReference type="ARBA" id="ARBA00004613"/>
    </source>
</evidence>
<proteinExistence type="predicted"/>
<accession>A0A2H5F540</accession>
<organism evidence="3 4">
    <name type="scientific">Paracoccus zhejiangensis</name>
    <dbReference type="NCBI Taxonomy" id="1077935"/>
    <lineage>
        <taxon>Bacteria</taxon>
        <taxon>Pseudomonadati</taxon>
        <taxon>Pseudomonadota</taxon>
        <taxon>Alphaproteobacteria</taxon>
        <taxon>Rhodobacterales</taxon>
        <taxon>Paracoccaceae</taxon>
        <taxon>Paracoccus</taxon>
    </lineage>
</organism>
<sequence length="679" mass="70980">MGDGQDNHIVATTFAGPGGARHVYAQGGNDVVHLDFAAGTKNFWLGHHARGDADMATNRGHDVFNFTNISNVRAGQLVVGRIEDLDYSRDRIQIEGRDIDLFNLPRNVKIVEFNGAHNDPGATPQQWLLITTPTGGKIFYALEGARADMNGNGISNNGNSEAHFVDREYMPDFSKLKEVSFVYKHNYVPHGFEAEGGIIFNDDDMHSGGYRDADGSLISRASILRIIFGTNNGDLLAGGLNNDKMSGLAGNDRIWGGSGRDTLRGESGNDTLDGGTGNDLIAGGVGDDFLMGQSGNDRLAGGLGADRLVGGLGYDLALYSSATTAIRADLLLTHHNSGEAAGDSYASVENLTGSRFGDNLAATHGKNVIDGGAGHDWLHGRGGNDVLVGGDGNDKLNGGLGRDVLNGGAGSDTADYSTARSAVRVDFLSTSLNRGEASGDRYSSIENISGSRFNDILSGSNGRNSMNGDAGNDRIFGHGGNDRLLGGDGNDNLYGGAGRDVMNGGLGSDTANYSTATSSVRADLVQTRLNRGEAAGDSYAGIENIAGSRFSDILVGDNNRNVLIGNSGRDALHGRAGNDLLSGGNGNDLLNGGSGSDVAVGGSGADTFVFARGHDRFAVNDFQDDLDNLDLRAFNFSSTSAAMSRASQQGHDVLFDFGGGDVLTVRNTHLGDLVDDLMI</sequence>
<dbReference type="PRINTS" id="PR00313">
    <property type="entry name" value="CABNDNGRPT"/>
</dbReference>
<dbReference type="GO" id="GO:0005509">
    <property type="term" value="F:calcium ion binding"/>
    <property type="evidence" value="ECO:0007669"/>
    <property type="project" value="InterPro"/>
</dbReference>
<dbReference type="SUPFAM" id="SSF51120">
    <property type="entry name" value="beta-Roll"/>
    <property type="match status" value="4"/>
</dbReference>
<gene>
    <name evidence="3" type="ORF">CX676_20390</name>
</gene>
<dbReference type="Gene3D" id="2.150.10.10">
    <property type="entry name" value="Serralysin-like metalloprotease, C-terminal"/>
    <property type="match status" value="4"/>
</dbReference>
<dbReference type="Pfam" id="PF00353">
    <property type="entry name" value="HemolysinCabind"/>
    <property type="match status" value="5"/>
</dbReference>
<dbReference type="InterPro" id="IPR018511">
    <property type="entry name" value="Hemolysin-typ_Ca-bd_CS"/>
</dbReference>
<dbReference type="PANTHER" id="PTHR38340">
    <property type="entry name" value="S-LAYER PROTEIN"/>
    <property type="match status" value="1"/>
</dbReference>
<keyword evidence="3" id="KW-0614">Plasmid</keyword>
<reference evidence="3 4" key="1">
    <citation type="journal article" date="2013" name="Antonie Van Leeuwenhoek">
        <title>Paracoccus zhejiangensis sp. nov., isolated from activated sludge in wastewater-treatment system.</title>
        <authorList>
            <person name="Wu Z.G."/>
            <person name="Zhang D.F."/>
            <person name="Liu Y.L."/>
            <person name="Wang F."/>
            <person name="Jiang X."/>
            <person name="Li C."/>
            <person name="Li S.P."/>
            <person name="Hong Q."/>
            <person name="Li W.J."/>
        </authorList>
    </citation>
    <scope>NUCLEOTIDE SEQUENCE [LARGE SCALE GENOMIC DNA]</scope>
    <source>
        <strain evidence="3 4">J6</strain>
        <plasmid evidence="4">Plasmid ppz01</plasmid>
    </source>
</reference>
<protein>
    <recommendedName>
        <fullName evidence="5">Calcium-binding protein</fullName>
    </recommendedName>
</protein>
<evidence type="ECO:0008006" key="5">
    <source>
        <dbReference type="Google" id="ProtNLM"/>
    </source>
</evidence>
<dbReference type="InterPro" id="IPR001343">
    <property type="entry name" value="Hemolysn_Ca-bd"/>
</dbReference>
<evidence type="ECO:0000313" key="4">
    <source>
        <dbReference type="Proteomes" id="UP000234530"/>
    </source>
</evidence>
<dbReference type="AlphaFoldDB" id="A0A2H5F540"/>
<dbReference type="Proteomes" id="UP000234530">
    <property type="component" value="Plasmid pPZ01"/>
</dbReference>
<keyword evidence="2" id="KW-0964">Secreted</keyword>
<geneLocation type="plasmid" evidence="4">
    <name>ppz01</name>
</geneLocation>
<dbReference type="EMBL" id="CP025431">
    <property type="protein sequence ID" value="AUH66662.1"/>
    <property type="molecule type" value="Genomic_DNA"/>
</dbReference>